<gene>
    <name evidence="5" type="ORF">GSPATT00008237001</name>
</gene>
<dbReference type="RefSeq" id="XP_001439085.1">
    <property type="nucleotide sequence ID" value="XM_001439048.2"/>
</dbReference>
<proteinExistence type="predicted"/>
<dbReference type="PANTHER" id="PTHR34524:SF6">
    <property type="entry name" value="CALCYPHOSINE LIKE"/>
    <property type="match status" value="1"/>
</dbReference>
<keyword evidence="3" id="KW-0106">Calcium</keyword>
<dbReference type="PANTHER" id="PTHR34524">
    <property type="entry name" value="CALCYPHOSIN"/>
    <property type="match status" value="1"/>
</dbReference>
<reference evidence="5 6" key="1">
    <citation type="journal article" date="2006" name="Nature">
        <title>Global trends of whole-genome duplications revealed by the ciliate Paramecium tetraurelia.</title>
        <authorList>
            <consortium name="Genoscope"/>
            <person name="Aury J.-M."/>
            <person name="Jaillon O."/>
            <person name="Duret L."/>
            <person name="Noel B."/>
            <person name="Jubin C."/>
            <person name="Porcel B.M."/>
            <person name="Segurens B."/>
            <person name="Daubin V."/>
            <person name="Anthouard V."/>
            <person name="Aiach N."/>
            <person name="Arnaiz O."/>
            <person name="Billaut A."/>
            <person name="Beisson J."/>
            <person name="Blanc I."/>
            <person name="Bouhouche K."/>
            <person name="Camara F."/>
            <person name="Duharcourt S."/>
            <person name="Guigo R."/>
            <person name="Gogendeau D."/>
            <person name="Katinka M."/>
            <person name="Keller A.-M."/>
            <person name="Kissmehl R."/>
            <person name="Klotz C."/>
            <person name="Koll F."/>
            <person name="Le Moue A."/>
            <person name="Lepere C."/>
            <person name="Malinsky S."/>
            <person name="Nowacki M."/>
            <person name="Nowak J.K."/>
            <person name="Plattner H."/>
            <person name="Poulain J."/>
            <person name="Ruiz F."/>
            <person name="Serrano V."/>
            <person name="Zagulski M."/>
            <person name="Dessen P."/>
            <person name="Betermier M."/>
            <person name="Weissenbach J."/>
            <person name="Scarpelli C."/>
            <person name="Schachter V."/>
            <person name="Sperling L."/>
            <person name="Meyer E."/>
            <person name="Cohen J."/>
            <person name="Wincker P."/>
        </authorList>
    </citation>
    <scope>NUCLEOTIDE SEQUENCE [LARGE SCALE GENOMIC DNA]</scope>
    <source>
        <strain evidence="5 6">Stock d4-2</strain>
    </source>
</reference>
<dbReference type="CDD" id="cd00051">
    <property type="entry name" value="EFh"/>
    <property type="match status" value="3"/>
</dbReference>
<dbReference type="Pfam" id="PF13202">
    <property type="entry name" value="EF-hand_5"/>
    <property type="match status" value="2"/>
</dbReference>
<dbReference type="Pfam" id="PF13499">
    <property type="entry name" value="EF-hand_7"/>
    <property type="match status" value="2"/>
</dbReference>
<dbReference type="PROSITE" id="PS00018">
    <property type="entry name" value="EF_HAND_1"/>
    <property type="match status" value="4"/>
</dbReference>
<keyword evidence="6" id="KW-1185">Reference proteome</keyword>
<feature type="domain" description="EF-hand" evidence="4">
    <location>
        <begin position="897"/>
        <end position="932"/>
    </location>
</feature>
<dbReference type="SMART" id="SM00054">
    <property type="entry name" value="EFh"/>
    <property type="match status" value="8"/>
</dbReference>
<dbReference type="InterPro" id="IPR002048">
    <property type="entry name" value="EF_hand_dom"/>
</dbReference>
<dbReference type="InterPro" id="IPR011992">
    <property type="entry name" value="EF-hand-dom_pair"/>
</dbReference>
<dbReference type="Proteomes" id="UP000000600">
    <property type="component" value="Unassembled WGS sequence"/>
</dbReference>
<dbReference type="EMBL" id="CT868097">
    <property type="protein sequence ID" value="CAK71688.1"/>
    <property type="molecule type" value="Genomic_DNA"/>
</dbReference>
<dbReference type="OrthoDB" id="285291at2759"/>
<dbReference type="GeneID" id="5024870"/>
<name>A0CLM1_PARTE</name>
<dbReference type="SUPFAM" id="SSF47473">
    <property type="entry name" value="EF-hand"/>
    <property type="match status" value="4"/>
</dbReference>
<dbReference type="GO" id="GO:0005509">
    <property type="term" value="F:calcium ion binding"/>
    <property type="evidence" value="ECO:0007669"/>
    <property type="project" value="InterPro"/>
</dbReference>
<dbReference type="InterPro" id="IPR051581">
    <property type="entry name" value="Ca-bind"/>
</dbReference>
<dbReference type="Pfam" id="PF14908">
    <property type="entry name" value="HU-CCDC81_euk_1"/>
    <property type="match status" value="1"/>
</dbReference>
<evidence type="ECO:0000259" key="4">
    <source>
        <dbReference type="PROSITE" id="PS50222"/>
    </source>
</evidence>
<sequence length="1689" mass="196569">MNSIDSYQSKATINAQSIISKIATRNGQADNSSLIAALDEETVSAAWNAFGLHISRQLRMGRGVAVNKFGTFSFSAPDVVLDGVTNPVDRDKQPRQPVFLVAKEFVNGFNLKTGIAIGRQLRPYKVQTSGKIQHAIVNWAEIALYASQNKDSAKMAVERVLKSLSDIVRNRDVVEVEIPCVGTFFVKAHSAAVQFLESLMDGCKEITKRPLSERKSKGDMRLTQQYLQQLSKSSHPEENNFIIDDNAKNYLTNSLGIELPETRPKTAKHSQYSSKKGPLMSKTVNFSLIVHQIDVRPSTQQNSRVGFSRSVNDKVYALERLKYYIRDHALNIEDSFLDLCQQAFGKTSERKVRMNFDDFKRAVQQIQLPLNEIQIITLFQTLDVNNDGFIDKFDWLKAVVDKKSHVNYIKDVVFKFQIHTDDLLQRMNLNRDHPPINLQQLKLALMHLDESLNQHKALKVAKEILDGRETISMNDILILFNTVEEEDKLYDLSWFKDTLHKMRDHLINPQKLKVFRQSFEYFDEHQEGNLDTANFKTVLMESQLGLNVQDINRLVRYLPKNRESLINYYDFIQMIMDVNKQMDQKDTAKDLIDFAQKISKYLAQKKFSVIQFLQQVKSGYGSCNVESTAQYLEKNIFTQLPHEECLEYCREMDVDANGVVSDEDMNIFIKRYSYFNIRKDLSQIDQIAESMKIKPQFGDTLSAIEKTCVQSKSIDLVTMGQKKMFQSLVDGMNQQKSLFPIEELPEAKFDQILKDLRIKLARKGMSYEELFTFLDTDHNGFLSISEFYNIDKITTLSQPAKDGFFAFMDKQRIGLIDLNTFAKFMGKSIIQQMPQLSEDDWDWELEILFKIRNWCQRENITIEDAFRTFDKDFDGQINKTDLRTFLKDILKIEEKEITEAKINRLFKLMDQYKRGKITLMDFRRFVEEGFFYGKNKQIFGQNATLAAKQQQESRSSFDWKMNARQQIGLIISRHYPNVKESFDIVSGYRKKLVFQKFKKWLDEKNVLAGFDLTEKLVYEIFSDLDSHKKGYLVESDWLNAFAQYNWQDQMIKEIQDALSTYFSSIQNAIHYFQMEHSHIITKESFYKALQALFPKRFVDGDIEILWNRIQKNGSLSNQAFALIFGKGGKIYEQPEGQSQQLAIRPATQGGLSELPLDERNQVNISLLDKIRRFLRNSNKNINELFKQYDSDNTGFITNLEFRQVIRSLNMGLTFQDVDILSAMLDTDRNSMVNWKEFSKKLDFRQADNKILERAGIHLQKVNDHIYHYLLSPKDAFRQIDAQHTGFLTFDKFKDMIEMLYRLATEDIPPFAIIKDLFEFIDKRRDGHLDLTEWMDAFSKFSNPNEKKRPLSANIRVKKNSQKSLMAQTDKNWLNKQRSPSQQQFEGLTDDGLINAANKFKTFLRKPPAKQSALQYVGNVLYLNNVENGIWESSKDFDKTINAIGKNRKYLLEIFKHLTSNGQIPLTEDRIKQEMDKMLRSQGIVVRDEQWPQLISWSKKNGRIDYKFLLEVYKDHRGRTSEYLLDQLAILQYQLNKNFKKRPYQLFKNKRLPQNRKMSSNKIRVLKKSQTYNSSKCLFVPKNKERPQYYITPPSKYKNPLTNIEELNIDSNCSTDSSQRLENLSPVYYCPKGKEPCGELQVVLNGDLIQVISQTKSRKKSRKFSDQETYAMSNFIAGPKCQEIPCPQFL</sequence>
<dbReference type="Gene3D" id="1.10.238.10">
    <property type="entry name" value="EF-hand"/>
    <property type="match status" value="6"/>
</dbReference>
<feature type="domain" description="EF-hand" evidence="4">
    <location>
        <begin position="370"/>
        <end position="405"/>
    </location>
</feature>
<protein>
    <recommendedName>
        <fullName evidence="4">EF-hand domain-containing protein</fullName>
    </recommendedName>
</protein>
<dbReference type="OMA" id="TYNSSKC"/>
<dbReference type="InterPro" id="IPR040673">
    <property type="entry name" value="CCDC81_HU_dom_2"/>
</dbReference>
<evidence type="ECO:0000256" key="2">
    <source>
        <dbReference type="ARBA" id="ARBA00022737"/>
    </source>
</evidence>
<dbReference type="InParanoid" id="A0CLM1"/>
<feature type="domain" description="EF-hand" evidence="4">
    <location>
        <begin position="1176"/>
        <end position="1211"/>
    </location>
</feature>
<dbReference type="STRING" id="5888.A0CLM1"/>
<dbReference type="InterPro" id="IPR018247">
    <property type="entry name" value="EF_Hand_1_Ca_BS"/>
</dbReference>
<dbReference type="Pfam" id="PF18289">
    <property type="entry name" value="HU-CCDC81_euk_2"/>
    <property type="match status" value="1"/>
</dbReference>
<feature type="domain" description="EF-hand" evidence="4">
    <location>
        <begin position="762"/>
        <end position="797"/>
    </location>
</feature>
<feature type="domain" description="EF-hand" evidence="4">
    <location>
        <begin position="1308"/>
        <end position="1343"/>
    </location>
</feature>
<dbReference type="HOGENOM" id="CLU_240047_0_0_1"/>
<dbReference type="KEGG" id="ptm:GSPATT00008237001"/>
<keyword evidence="1" id="KW-0479">Metal-binding</keyword>
<organism evidence="5 6">
    <name type="scientific">Paramecium tetraurelia</name>
    <dbReference type="NCBI Taxonomy" id="5888"/>
    <lineage>
        <taxon>Eukaryota</taxon>
        <taxon>Sar</taxon>
        <taxon>Alveolata</taxon>
        <taxon>Ciliophora</taxon>
        <taxon>Intramacronucleata</taxon>
        <taxon>Oligohymenophorea</taxon>
        <taxon>Peniculida</taxon>
        <taxon>Parameciidae</taxon>
        <taxon>Paramecium</taxon>
    </lineage>
</organism>
<keyword evidence="2" id="KW-0677">Repeat</keyword>
<evidence type="ECO:0000313" key="5">
    <source>
        <dbReference type="EMBL" id="CAK71688.1"/>
    </source>
</evidence>
<dbReference type="eggNOG" id="KOG0377">
    <property type="taxonomic scope" value="Eukaryota"/>
</dbReference>
<dbReference type="InterPro" id="IPR028034">
    <property type="entry name" value="HU-CCDC81"/>
</dbReference>
<feature type="domain" description="EF-hand" evidence="4">
    <location>
        <begin position="857"/>
        <end position="892"/>
    </location>
</feature>
<evidence type="ECO:0000256" key="3">
    <source>
        <dbReference type="ARBA" id="ARBA00022837"/>
    </source>
</evidence>
<evidence type="ECO:0000313" key="6">
    <source>
        <dbReference type="Proteomes" id="UP000000600"/>
    </source>
</evidence>
<feature type="domain" description="EF-hand" evidence="4">
    <location>
        <begin position="1273"/>
        <end position="1302"/>
    </location>
</feature>
<accession>A0CLM1</accession>
<dbReference type="PROSITE" id="PS50222">
    <property type="entry name" value="EF_HAND_2"/>
    <property type="match status" value="7"/>
</dbReference>
<evidence type="ECO:0000256" key="1">
    <source>
        <dbReference type="ARBA" id="ARBA00022723"/>
    </source>
</evidence>